<feature type="region of interest" description="Disordered" evidence="11">
    <location>
        <begin position="1046"/>
        <end position="1158"/>
    </location>
</feature>
<comment type="caution">
    <text evidence="13">The sequence shown here is derived from an EMBL/GenBank/DDBJ whole genome shotgun (WGS) entry which is preliminary data.</text>
</comment>
<evidence type="ECO:0000256" key="5">
    <source>
        <dbReference type="ARBA" id="ARBA00022792"/>
    </source>
</evidence>
<dbReference type="GO" id="GO:0005768">
    <property type="term" value="C:endosome"/>
    <property type="evidence" value="ECO:0007669"/>
    <property type="project" value="TreeGrafter"/>
</dbReference>
<dbReference type="Gene3D" id="1.50.40.10">
    <property type="entry name" value="Mitochondrial carrier domain"/>
    <property type="match status" value="1"/>
</dbReference>
<feature type="repeat" description="Solcar" evidence="10">
    <location>
        <begin position="127"/>
        <end position="231"/>
    </location>
</feature>
<evidence type="ECO:0000256" key="8">
    <source>
        <dbReference type="ARBA" id="ARBA00023136"/>
    </source>
</evidence>
<feature type="repeat" description="Solcar" evidence="10">
    <location>
        <begin position="241"/>
        <end position="322"/>
    </location>
</feature>
<evidence type="ECO:0000256" key="3">
    <source>
        <dbReference type="ARBA" id="ARBA00022692"/>
    </source>
</evidence>
<feature type="repeat" description="Solcar" evidence="10">
    <location>
        <begin position="18"/>
        <end position="100"/>
    </location>
</feature>
<dbReference type="InterPro" id="IPR004328">
    <property type="entry name" value="BRO1_dom"/>
</dbReference>
<feature type="region of interest" description="Disordered" evidence="11">
    <location>
        <begin position="792"/>
        <end position="815"/>
    </location>
</feature>
<reference evidence="13 14" key="1">
    <citation type="submission" date="2015-02" db="EMBL/GenBank/DDBJ databases">
        <title>Draft Genome Sequences of Two Closely-Related Aflatoxigenic Aspergillus Species Obtained from the Cote d'Ivoire.</title>
        <authorList>
            <person name="Moore G.G."/>
            <person name="Beltz S.B."/>
            <person name="Mack B.M."/>
        </authorList>
    </citation>
    <scope>NUCLEOTIDE SEQUENCE [LARGE SCALE GENOMIC DNA]</scope>
    <source>
        <strain evidence="13 14">SRRC1432</strain>
    </source>
</reference>
<keyword evidence="8 10" id="KW-0472">Membrane</keyword>
<keyword evidence="5" id="KW-0999">Mitochondrion inner membrane</keyword>
<dbReference type="Proteomes" id="UP000034947">
    <property type="component" value="Unassembled WGS sequence"/>
</dbReference>
<gene>
    <name evidence="13" type="ORF">AOCH_004156</name>
</gene>
<evidence type="ECO:0000256" key="10">
    <source>
        <dbReference type="PROSITE-ProRule" id="PRU00282"/>
    </source>
</evidence>
<keyword evidence="2" id="KW-0813">Transport</keyword>
<protein>
    <recommendedName>
        <fullName evidence="12">BRO1 domain-containing protein</fullName>
    </recommendedName>
</protein>
<dbReference type="Pfam" id="PF00153">
    <property type="entry name" value="Mito_carr"/>
    <property type="match status" value="3"/>
</dbReference>
<accession>A0A0F8WQ72</accession>
<evidence type="ECO:0000313" key="13">
    <source>
        <dbReference type="EMBL" id="KKK19790.1"/>
    </source>
</evidence>
<dbReference type="InterPro" id="IPR025304">
    <property type="entry name" value="ALIX_V_dom"/>
</dbReference>
<dbReference type="OrthoDB" id="64867at2759"/>
<feature type="domain" description="BRO1" evidence="12">
    <location>
        <begin position="329"/>
        <end position="721"/>
    </location>
</feature>
<dbReference type="InterPro" id="IPR018108">
    <property type="entry name" value="MCP_transmembrane"/>
</dbReference>
<evidence type="ECO:0000256" key="1">
    <source>
        <dbReference type="ARBA" id="ARBA00004448"/>
    </source>
</evidence>
<dbReference type="SUPFAM" id="SSF103506">
    <property type="entry name" value="Mitochondrial carrier"/>
    <property type="match status" value="1"/>
</dbReference>
<dbReference type="SMART" id="SM01041">
    <property type="entry name" value="BRO1"/>
    <property type="match status" value="1"/>
</dbReference>
<keyword evidence="6" id="KW-1133">Transmembrane helix</keyword>
<keyword evidence="3 10" id="KW-0812">Transmembrane</keyword>
<evidence type="ECO:0000256" key="7">
    <source>
        <dbReference type="ARBA" id="ARBA00023128"/>
    </source>
</evidence>
<evidence type="ECO:0000259" key="12">
    <source>
        <dbReference type="PROSITE" id="PS51180"/>
    </source>
</evidence>
<dbReference type="PANTHER" id="PTHR23030:SF39">
    <property type="entry name" value="PROGRAMMED CELL DEATH 6-INTERACTING PROTEIN"/>
    <property type="match status" value="1"/>
</dbReference>
<dbReference type="Pfam" id="PF13949">
    <property type="entry name" value="ALIX_LYPXL_bnd"/>
    <property type="match status" value="1"/>
</dbReference>
<proteinExistence type="inferred from homology"/>
<dbReference type="AlphaFoldDB" id="A0A0F8WQ72"/>
<comment type="subcellular location">
    <subcellularLocation>
        <location evidence="1">Mitochondrion inner membrane</location>
        <topology evidence="1">Multi-pass membrane protein</topology>
    </subcellularLocation>
</comment>
<dbReference type="EMBL" id="JYKN01001587">
    <property type="protein sequence ID" value="KKK19790.1"/>
    <property type="molecule type" value="Genomic_DNA"/>
</dbReference>
<dbReference type="Gene3D" id="1.20.120.560">
    <property type="entry name" value="alix/aip1 in complex with the ypdl late domain"/>
    <property type="match status" value="1"/>
</dbReference>
<dbReference type="PROSITE" id="PS50920">
    <property type="entry name" value="SOLCAR"/>
    <property type="match status" value="3"/>
</dbReference>
<dbReference type="PANTHER" id="PTHR23030">
    <property type="entry name" value="PCD6 INTERACTING PROTEIN-RELATED"/>
    <property type="match status" value="1"/>
</dbReference>
<evidence type="ECO:0000256" key="4">
    <source>
        <dbReference type="ARBA" id="ARBA00022737"/>
    </source>
</evidence>
<keyword evidence="14" id="KW-1185">Reference proteome</keyword>
<dbReference type="VEuPathDB" id="FungiDB:P175DRAFT_0496537"/>
<comment type="similarity">
    <text evidence="9">Belongs to the palA/RIM20 family.</text>
</comment>
<dbReference type="GO" id="GO:0005743">
    <property type="term" value="C:mitochondrial inner membrane"/>
    <property type="evidence" value="ECO:0007669"/>
    <property type="project" value="UniProtKB-SubCell"/>
</dbReference>
<evidence type="ECO:0000313" key="14">
    <source>
        <dbReference type="Proteomes" id="UP000034947"/>
    </source>
</evidence>
<dbReference type="FunFam" id="1.50.40.10:FF:000167">
    <property type="entry name" value="Uncharacterized mitochondrial carrier C29A3.11c"/>
    <property type="match status" value="1"/>
</dbReference>
<name>A0A0F8WQ72_9EURO</name>
<dbReference type="PRINTS" id="PR00926">
    <property type="entry name" value="MITOCARRIER"/>
</dbReference>
<dbReference type="InterPro" id="IPR002067">
    <property type="entry name" value="MCP"/>
</dbReference>
<evidence type="ECO:0000256" key="6">
    <source>
        <dbReference type="ARBA" id="ARBA00022989"/>
    </source>
</evidence>
<organism evidence="13 14">
    <name type="scientific">Aspergillus ochraceoroseus</name>
    <dbReference type="NCBI Taxonomy" id="138278"/>
    <lineage>
        <taxon>Eukaryota</taxon>
        <taxon>Fungi</taxon>
        <taxon>Dikarya</taxon>
        <taxon>Ascomycota</taxon>
        <taxon>Pezizomycotina</taxon>
        <taxon>Eurotiomycetes</taxon>
        <taxon>Eurotiomycetidae</taxon>
        <taxon>Eurotiales</taxon>
        <taxon>Aspergillaceae</taxon>
        <taxon>Aspergillus</taxon>
        <taxon>Aspergillus subgen. Nidulantes</taxon>
    </lineage>
</organism>
<sequence>MPAGNTWIMDDSTRNKLLKKYKTQVASATSTICATLAVTPLENVKTRMQTHNFRNVSQCIRYLWRTEGPRGYVAGALPPLASVTAVRVVNFSTYNAAKHRISDFMERMTGQSPLALYNTPGSSPTVSTLFTFTTAGLIAGLITSPLACPFELAKNVVQTSVLVSNRAQASPDAIRDLSLRNKPRLGTIEAIRQIVQRYGFRGLYTGFHLHAMRDTLGSGLYFAVYETVKQVAAKELGPDKSPFGAPMIAGAICSTVPWFCTYPLDTRKTRAQSVLLGRTKEVGEASAAVAKSSMYKGLSIILIRTGVNNMILLSIFEYIKMRINELDGNILQVPFRRSHTVSLSDAITQYISSQYDQRPDMFADDLLIIDRLRDEAVHVQEPHVSGVSRLVTYAAQLKWLGGKFPVDVGVEFPWYPAFGFNTSRPDSQNNIRFELANIIFNLSALYSQLAFAVNRTTTDGLKQACNYFCQSAGVLAHLRTEILPDMRTSPPEDMDDMTLQSLEQLLLAQAQECFWQKAVKDGLKDASIARLAAKVSDFYADACNHAVKSNAISPEWIHHMTAKQHHFAAAAQYRQSLDCLEKRKYGEEVARLRDAEACVNEALKESRWINRTVLGDLQGLKNRVTEDLKRAEKDNDVIYLNPVPPKSELRFIDRASMVAAKAPQQVTDAISMLGEKGALGQPLFSKLVPYAVHIAASIYSDRRDGLVNETIGELETMTDRLRDLLSSLNLPGSLQALEKPLGLPPALVSHAEEMRQQDGLNRLRMSLQDIAKVKTNDRAVYTEGVELLAAEKAEDDSSRRKYGTDRWPRESSEQAAKKIYTTSREIDGYFSSAQSSDNLVEQKLQDSEAVFRVLTGTNRDLEAYVPSSRRAAIPPEVEREAQSQALKDKARADDISQALVTEAARLERESPMQAIQASQFEDLFASRLRRYDEDQEMVIQEQNDQDQIAAQVREANRALTRAHTGDASTKEREKALQELENGYLKYKEIISNIEVGRKFYNDLAKIVGRFRDDCKAFVHKRRMEASQLEGDISSVVAMASLNITPPFRQPPAPTPAPVPAPAPAQPPAAAPIQPQPPMQSQMQAPSQPPQERSEPLAAPQPTRNPRGMMPMPMPMPMSPGMWSPEMGIRFGSGPAPPGSGGTPAQTWDPSHGVNFQRP</sequence>
<evidence type="ECO:0000256" key="2">
    <source>
        <dbReference type="ARBA" id="ARBA00022448"/>
    </source>
</evidence>
<dbReference type="Gene3D" id="1.20.140.50">
    <property type="entry name" value="alix/aip1 like domains"/>
    <property type="match status" value="1"/>
</dbReference>
<dbReference type="Gene3D" id="1.25.40.280">
    <property type="entry name" value="alix/aip1 like domains"/>
    <property type="match status" value="1"/>
</dbReference>
<dbReference type="Pfam" id="PF03097">
    <property type="entry name" value="BRO1"/>
    <property type="match status" value="1"/>
</dbReference>
<dbReference type="PROSITE" id="PS51180">
    <property type="entry name" value="BRO1"/>
    <property type="match status" value="1"/>
</dbReference>
<dbReference type="CDD" id="cd09241">
    <property type="entry name" value="BRO1_ScRim20-like"/>
    <property type="match status" value="1"/>
</dbReference>
<keyword evidence="4" id="KW-0677">Repeat</keyword>
<dbReference type="InterPro" id="IPR023395">
    <property type="entry name" value="MCP_dom_sf"/>
</dbReference>
<evidence type="ECO:0000256" key="9">
    <source>
        <dbReference type="ARBA" id="ARBA00038154"/>
    </source>
</evidence>
<keyword evidence="7" id="KW-0496">Mitochondrion</keyword>
<evidence type="ECO:0000256" key="11">
    <source>
        <dbReference type="SAM" id="MobiDB-lite"/>
    </source>
</evidence>
<dbReference type="InterPro" id="IPR038499">
    <property type="entry name" value="BRO1_sf"/>
</dbReference>
<dbReference type="VEuPathDB" id="FungiDB:P175DRAFT_0446629"/>
<dbReference type="GO" id="GO:0055085">
    <property type="term" value="P:transmembrane transport"/>
    <property type="evidence" value="ECO:0007669"/>
    <property type="project" value="InterPro"/>
</dbReference>
<feature type="compositionally biased region" description="Pro residues" evidence="11">
    <location>
        <begin position="1047"/>
        <end position="1077"/>
    </location>
</feature>